<proteinExistence type="predicted"/>
<keyword evidence="3" id="KW-1185">Reference proteome</keyword>
<dbReference type="InterPro" id="IPR014469">
    <property type="entry name" value="DUF2271"/>
</dbReference>
<accession>A0A369US93</accession>
<organism evidence="2 3">
    <name type="scientific">Dyella tabacisoli</name>
    <dbReference type="NCBI Taxonomy" id="2282381"/>
    <lineage>
        <taxon>Bacteria</taxon>
        <taxon>Pseudomonadati</taxon>
        <taxon>Pseudomonadota</taxon>
        <taxon>Gammaproteobacteria</taxon>
        <taxon>Lysobacterales</taxon>
        <taxon>Rhodanobacteraceae</taxon>
        <taxon>Dyella</taxon>
    </lineage>
</organism>
<feature type="signal peptide" evidence="1">
    <location>
        <begin position="1"/>
        <end position="24"/>
    </location>
</feature>
<dbReference type="RefSeq" id="WP_114844663.1">
    <property type="nucleotide sequence ID" value="NZ_JBHSPE010000001.1"/>
</dbReference>
<comment type="caution">
    <text evidence="2">The sequence shown here is derived from an EMBL/GenBank/DDBJ whole genome shotgun (WGS) entry which is preliminary data.</text>
</comment>
<evidence type="ECO:0000256" key="1">
    <source>
        <dbReference type="SAM" id="SignalP"/>
    </source>
</evidence>
<dbReference type="AlphaFoldDB" id="A0A369US93"/>
<sequence length="176" mass="19271">MRRLKFSNLLLSAPALLLAAPVAAADLNVTVQIPQLNVAEYHRPYAAVWIEREDHSVATQLAVWYAQKESKEGAGTKWLPDLRQWWRRGGRDLALPVDGVSGATRPAGQQQLKFQSGKAPLNDLPAGKYELVVEAAREVGGREVVRVPFVWPVKSMQSLAAQGQTELGAVKLDLAP</sequence>
<evidence type="ECO:0000313" key="2">
    <source>
        <dbReference type="EMBL" id="RDD82598.1"/>
    </source>
</evidence>
<dbReference type="Proteomes" id="UP000253782">
    <property type="component" value="Unassembled WGS sequence"/>
</dbReference>
<protein>
    <submittedName>
        <fullName evidence="2">DUF2271 domain-containing protein</fullName>
    </submittedName>
</protein>
<name>A0A369US93_9GAMM</name>
<evidence type="ECO:0000313" key="3">
    <source>
        <dbReference type="Proteomes" id="UP000253782"/>
    </source>
</evidence>
<feature type="chain" id="PRO_5016769128" evidence="1">
    <location>
        <begin position="25"/>
        <end position="176"/>
    </location>
</feature>
<dbReference type="Pfam" id="PF10029">
    <property type="entry name" value="DUF2271"/>
    <property type="match status" value="1"/>
</dbReference>
<dbReference type="EMBL" id="QQAH01000005">
    <property type="protein sequence ID" value="RDD82598.1"/>
    <property type="molecule type" value="Genomic_DNA"/>
</dbReference>
<reference evidence="2 3" key="1">
    <citation type="submission" date="2018-07" db="EMBL/GenBank/DDBJ databases">
        <title>Dyella tabacisoli L4-6T, whole genome shotgun sequence.</title>
        <authorList>
            <person name="Zhou X.-K."/>
            <person name="Li W.-J."/>
            <person name="Duan Y.-Q."/>
        </authorList>
    </citation>
    <scope>NUCLEOTIDE SEQUENCE [LARGE SCALE GENOMIC DNA]</scope>
    <source>
        <strain evidence="2 3">L4-6</strain>
    </source>
</reference>
<dbReference type="PIRSF" id="PIRSF014995">
    <property type="entry name" value="UCP014995"/>
    <property type="match status" value="1"/>
</dbReference>
<keyword evidence="1" id="KW-0732">Signal</keyword>
<gene>
    <name evidence="2" type="ORF">DVJ77_06650</name>
</gene>
<dbReference type="OrthoDB" id="195316at2"/>